<protein>
    <recommendedName>
        <fullName evidence="4">Aspartate aminotransferase family protein</fullName>
    </recommendedName>
</protein>
<dbReference type="InterPro" id="IPR049704">
    <property type="entry name" value="Aminotrans_3_PPA_site"/>
</dbReference>
<dbReference type="CDD" id="cd00610">
    <property type="entry name" value="OAT_like"/>
    <property type="match status" value="1"/>
</dbReference>
<name>X1ETZ3_9ZZZZ</name>
<proteinExistence type="inferred from homology"/>
<reference evidence="3" key="1">
    <citation type="journal article" date="2014" name="Front. Microbiol.">
        <title>High frequency of phylogenetically diverse reductive dehalogenase-homologous genes in deep subseafloor sedimentary metagenomes.</title>
        <authorList>
            <person name="Kawai M."/>
            <person name="Futagami T."/>
            <person name="Toyoda A."/>
            <person name="Takaki Y."/>
            <person name="Nishi S."/>
            <person name="Hori S."/>
            <person name="Arai W."/>
            <person name="Tsubouchi T."/>
            <person name="Morono Y."/>
            <person name="Uchiyama I."/>
            <person name="Ito T."/>
            <person name="Fujiyama A."/>
            <person name="Inagaki F."/>
            <person name="Takami H."/>
        </authorList>
    </citation>
    <scope>NUCLEOTIDE SEQUENCE</scope>
    <source>
        <strain evidence="3">Expedition CK06-06</strain>
    </source>
</reference>
<sequence length="256" mass="28003">CNVHCAQYLAEVIEKEGPENIAAFIAEPELGVGGMIAPPPGYWSKVREICDQYDILLIADEVMTGFGRTGKMFALEHWGIKPDIMIMAKGITSAYIPFGAVAFSGEIWETLKGRNLVSYTYAGHPVCAAAAIKAMEIYQRDKVVENAARVGKYALERLKRDFEPLPCVGGANGLGLMLGIEIVADKATKRPFDRKLNIMQRIQDSALEKGIFLRMADISSTPSDRIVFAPPLVITGEEVDKALDILFPIVATLKPS</sequence>
<dbReference type="Gene3D" id="3.40.640.10">
    <property type="entry name" value="Type I PLP-dependent aspartate aminotransferase-like (Major domain)"/>
    <property type="match status" value="1"/>
</dbReference>
<dbReference type="Gene3D" id="3.90.1150.10">
    <property type="entry name" value="Aspartate Aminotransferase, domain 1"/>
    <property type="match status" value="1"/>
</dbReference>
<evidence type="ECO:0000313" key="3">
    <source>
        <dbReference type="EMBL" id="GAH20634.1"/>
    </source>
</evidence>
<evidence type="ECO:0000256" key="2">
    <source>
        <dbReference type="ARBA" id="ARBA00022898"/>
    </source>
</evidence>
<dbReference type="AlphaFoldDB" id="X1ETZ3"/>
<dbReference type="PANTHER" id="PTHR43094">
    <property type="entry name" value="AMINOTRANSFERASE"/>
    <property type="match status" value="1"/>
</dbReference>
<dbReference type="InterPro" id="IPR015424">
    <property type="entry name" value="PyrdxlP-dep_Trfase"/>
</dbReference>
<evidence type="ECO:0000256" key="1">
    <source>
        <dbReference type="ARBA" id="ARBA00008954"/>
    </source>
</evidence>
<organism evidence="3">
    <name type="scientific">marine sediment metagenome</name>
    <dbReference type="NCBI Taxonomy" id="412755"/>
    <lineage>
        <taxon>unclassified sequences</taxon>
        <taxon>metagenomes</taxon>
        <taxon>ecological metagenomes</taxon>
    </lineage>
</organism>
<dbReference type="GO" id="GO:0030170">
    <property type="term" value="F:pyridoxal phosphate binding"/>
    <property type="evidence" value="ECO:0007669"/>
    <property type="project" value="InterPro"/>
</dbReference>
<dbReference type="Pfam" id="PF00202">
    <property type="entry name" value="Aminotran_3"/>
    <property type="match status" value="1"/>
</dbReference>
<evidence type="ECO:0008006" key="4">
    <source>
        <dbReference type="Google" id="ProtNLM"/>
    </source>
</evidence>
<comment type="similarity">
    <text evidence="1">Belongs to the class-III pyridoxal-phosphate-dependent aminotransferase family.</text>
</comment>
<accession>X1ETZ3</accession>
<dbReference type="SUPFAM" id="SSF53383">
    <property type="entry name" value="PLP-dependent transferases"/>
    <property type="match status" value="1"/>
</dbReference>
<dbReference type="GO" id="GO:0008483">
    <property type="term" value="F:transaminase activity"/>
    <property type="evidence" value="ECO:0007669"/>
    <property type="project" value="InterPro"/>
</dbReference>
<dbReference type="InterPro" id="IPR015421">
    <property type="entry name" value="PyrdxlP-dep_Trfase_major"/>
</dbReference>
<gene>
    <name evidence="3" type="ORF">S03H2_01478</name>
</gene>
<dbReference type="PANTHER" id="PTHR43094:SF1">
    <property type="entry name" value="AMINOTRANSFERASE CLASS-III"/>
    <property type="match status" value="1"/>
</dbReference>
<dbReference type="EMBL" id="BARU01000435">
    <property type="protein sequence ID" value="GAH20634.1"/>
    <property type="molecule type" value="Genomic_DNA"/>
</dbReference>
<keyword evidence="2" id="KW-0663">Pyridoxal phosphate</keyword>
<feature type="non-terminal residue" evidence="3">
    <location>
        <position position="1"/>
    </location>
</feature>
<dbReference type="InterPro" id="IPR005814">
    <property type="entry name" value="Aminotrans_3"/>
</dbReference>
<dbReference type="InterPro" id="IPR015422">
    <property type="entry name" value="PyrdxlP-dep_Trfase_small"/>
</dbReference>
<comment type="caution">
    <text evidence="3">The sequence shown here is derived from an EMBL/GenBank/DDBJ whole genome shotgun (WGS) entry which is preliminary data.</text>
</comment>
<dbReference type="PROSITE" id="PS00600">
    <property type="entry name" value="AA_TRANSFER_CLASS_3"/>
    <property type="match status" value="1"/>
</dbReference>